<dbReference type="Gene3D" id="3.40.50.1820">
    <property type="entry name" value="alpha/beta hydrolase"/>
    <property type="match status" value="1"/>
</dbReference>
<dbReference type="PRINTS" id="PR00412">
    <property type="entry name" value="EPOXHYDRLASE"/>
</dbReference>
<dbReference type="GO" id="GO:0047372">
    <property type="term" value="F:monoacylglycerol lipase activity"/>
    <property type="evidence" value="ECO:0007669"/>
    <property type="project" value="TreeGrafter"/>
</dbReference>
<dbReference type="InterPro" id="IPR029058">
    <property type="entry name" value="AB_hydrolase_fold"/>
</dbReference>
<dbReference type="Proteomes" id="UP000240883">
    <property type="component" value="Unassembled WGS sequence"/>
</dbReference>
<keyword evidence="2" id="KW-0378">Hydrolase</keyword>
<dbReference type="AlphaFoldDB" id="A0A2T2N833"/>
<reference evidence="2 3" key="1">
    <citation type="journal article" date="2018" name="Front. Microbiol.">
        <title>Genome-Wide Analysis of Corynespora cassiicola Leaf Fall Disease Putative Effectors.</title>
        <authorList>
            <person name="Lopez D."/>
            <person name="Ribeiro S."/>
            <person name="Label P."/>
            <person name="Fumanal B."/>
            <person name="Venisse J.S."/>
            <person name="Kohler A."/>
            <person name="de Oliveira R.R."/>
            <person name="Labutti K."/>
            <person name="Lipzen A."/>
            <person name="Lail K."/>
            <person name="Bauer D."/>
            <person name="Ohm R.A."/>
            <person name="Barry K.W."/>
            <person name="Spatafora J."/>
            <person name="Grigoriev I.V."/>
            <person name="Martin F.M."/>
            <person name="Pujade-Renaud V."/>
        </authorList>
    </citation>
    <scope>NUCLEOTIDE SEQUENCE [LARGE SCALE GENOMIC DNA]</scope>
    <source>
        <strain evidence="2 3">Philippines</strain>
    </source>
</reference>
<dbReference type="InterPro" id="IPR000073">
    <property type="entry name" value="AB_hydrolase_1"/>
</dbReference>
<dbReference type="OrthoDB" id="284184at2759"/>
<dbReference type="PANTHER" id="PTHR43798:SF33">
    <property type="entry name" value="HYDROLASE, PUTATIVE (AFU_ORTHOLOGUE AFUA_2G14860)-RELATED"/>
    <property type="match status" value="1"/>
</dbReference>
<proteinExistence type="predicted"/>
<dbReference type="Pfam" id="PF00561">
    <property type="entry name" value="Abhydrolase_1"/>
    <property type="match status" value="1"/>
</dbReference>
<dbReference type="InterPro" id="IPR050266">
    <property type="entry name" value="AB_hydrolase_sf"/>
</dbReference>
<accession>A0A2T2N833</accession>
<name>A0A2T2N833_CORCC</name>
<dbReference type="GO" id="GO:0046464">
    <property type="term" value="P:acylglycerol catabolic process"/>
    <property type="evidence" value="ECO:0007669"/>
    <property type="project" value="TreeGrafter"/>
</dbReference>
<dbReference type="GO" id="GO:0016020">
    <property type="term" value="C:membrane"/>
    <property type="evidence" value="ECO:0007669"/>
    <property type="project" value="TreeGrafter"/>
</dbReference>
<organism evidence="2 3">
    <name type="scientific">Corynespora cassiicola Philippines</name>
    <dbReference type="NCBI Taxonomy" id="1448308"/>
    <lineage>
        <taxon>Eukaryota</taxon>
        <taxon>Fungi</taxon>
        <taxon>Dikarya</taxon>
        <taxon>Ascomycota</taxon>
        <taxon>Pezizomycotina</taxon>
        <taxon>Dothideomycetes</taxon>
        <taxon>Pleosporomycetidae</taxon>
        <taxon>Pleosporales</taxon>
        <taxon>Corynesporascaceae</taxon>
        <taxon>Corynespora</taxon>
    </lineage>
</organism>
<evidence type="ECO:0000313" key="2">
    <source>
        <dbReference type="EMBL" id="PSN61569.1"/>
    </source>
</evidence>
<dbReference type="SUPFAM" id="SSF53474">
    <property type="entry name" value="alpha/beta-Hydrolases"/>
    <property type="match status" value="1"/>
</dbReference>
<keyword evidence="3" id="KW-1185">Reference proteome</keyword>
<protein>
    <submittedName>
        <fullName evidence="2">Alpha/beta-hydrolase</fullName>
    </submittedName>
</protein>
<dbReference type="InterPro" id="IPR000639">
    <property type="entry name" value="Epox_hydrolase-like"/>
</dbReference>
<evidence type="ECO:0000259" key="1">
    <source>
        <dbReference type="Pfam" id="PF00561"/>
    </source>
</evidence>
<dbReference type="PANTHER" id="PTHR43798">
    <property type="entry name" value="MONOACYLGLYCEROL LIPASE"/>
    <property type="match status" value="1"/>
</dbReference>
<dbReference type="EMBL" id="KZ678144">
    <property type="protein sequence ID" value="PSN61569.1"/>
    <property type="molecule type" value="Genomic_DNA"/>
</dbReference>
<sequence length="337" mass="37570">MIKATTCQFREANISDISNTTYVKWVKSATIPSGETYRYVFSPPFQPEKPYLLFLHGFPESSYSWTNQIDYFIRHGYGVIAPDLLGTGGTDSPAELSAYRFRDMVSQINQLLDCEGVGQVIGVGHDFGTRMLSRIHTYSPERLSALAFVGMGYAAPGTDINEDIVYAINNATLASRGYTIFGYWLLTSKTDAASIIDPHLSSVYTLAFTENTNLFRDNFAQIGGFEAWLQQDRQAEIGGEYVSKVTQEQWVAIARAQGGLSGPLKWYQSMWRGINTRDEQENISRPGAIEKPTLLLLADRDAVGEPSMQLNSTVPHAQNLRLLGKLISNYTHFSEVC</sequence>
<evidence type="ECO:0000313" key="3">
    <source>
        <dbReference type="Proteomes" id="UP000240883"/>
    </source>
</evidence>
<dbReference type="STRING" id="1448308.A0A2T2N833"/>
<feature type="domain" description="AB hydrolase-1" evidence="1">
    <location>
        <begin position="51"/>
        <end position="156"/>
    </location>
</feature>
<gene>
    <name evidence="2" type="ORF">BS50DRAFT_625403</name>
</gene>